<evidence type="ECO:0000259" key="4">
    <source>
        <dbReference type="PROSITE" id="PS50102"/>
    </source>
</evidence>
<dbReference type="InterPro" id="IPR035979">
    <property type="entry name" value="RBD_domain_sf"/>
</dbReference>
<dbReference type="EMBL" id="QEAN01000024">
    <property type="protein sequence ID" value="TPX53015.1"/>
    <property type="molecule type" value="Genomic_DNA"/>
</dbReference>
<dbReference type="AlphaFoldDB" id="A0A507D8Q3"/>
<keyword evidence="7" id="KW-1185">Reference proteome</keyword>
<dbReference type="Proteomes" id="UP000320475">
    <property type="component" value="Unassembled WGS sequence"/>
</dbReference>
<dbReference type="PROSITE" id="PS50102">
    <property type="entry name" value="RRM"/>
    <property type="match status" value="1"/>
</dbReference>
<evidence type="ECO:0000256" key="2">
    <source>
        <dbReference type="PROSITE-ProRule" id="PRU00176"/>
    </source>
</evidence>
<dbReference type="SMART" id="SM00360">
    <property type="entry name" value="RRM"/>
    <property type="match status" value="1"/>
</dbReference>
<dbReference type="Gene3D" id="3.30.70.330">
    <property type="match status" value="1"/>
</dbReference>
<feature type="compositionally biased region" description="Low complexity" evidence="3">
    <location>
        <begin position="215"/>
        <end position="228"/>
    </location>
</feature>
<proteinExistence type="predicted"/>
<dbReference type="SUPFAM" id="SSF54928">
    <property type="entry name" value="RNA-binding domain, RBD"/>
    <property type="match status" value="1"/>
</dbReference>
<keyword evidence="1 2" id="KW-0694">RNA-binding</keyword>
<dbReference type="InterPro" id="IPR000504">
    <property type="entry name" value="RRM_dom"/>
</dbReference>
<dbReference type="InterPro" id="IPR012677">
    <property type="entry name" value="Nucleotide-bd_a/b_plait_sf"/>
</dbReference>
<dbReference type="Pfam" id="PF00076">
    <property type="entry name" value="RRM_1"/>
    <property type="match status" value="1"/>
</dbReference>
<dbReference type="GO" id="GO:0003729">
    <property type="term" value="F:mRNA binding"/>
    <property type="evidence" value="ECO:0007669"/>
    <property type="project" value="TreeGrafter"/>
</dbReference>
<dbReference type="EMBL" id="QEAM01000068">
    <property type="protein sequence ID" value="TPX47811.1"/>
    <property type="molecule type" value="Genomic_DNA"/>
</dbReference>
<comment type="caution">
    <text evidence="5">The sequence shown here is derived from an EMBL/GenBank/DDBJ whole genome shotgun (WGS) entry which is preliminary data.</text>
</comment>
<dbReference type="GO" id="GO:0006406">
    <property type="term" value="P:mRNA export from nucleus"/>
    <property type="evidence" value="ECO:0007669"/>
    <property type="project" value="TreeGrafter"/>
</dbReference>
<dbReference type="GO" id="GO:0005634">
    <property type="term" value="C:nucleus"/>
    <property type="evidence" value="ECO:0007669"/>
    <property type="project" value="TreeGrafter"/>
</dbReference>
<dbReference type="PANTHER" id="PTHR19965">
    <property type="entry name" value="RNA AND EXPORT FACTOR BINDING PROTEIN"/>
    <property type="match status" value="1"/>
</dbReference>
<reference evidence="7 8" key="1">
    <citation type="journal article" date="2019" name="Sci. Rep.">
        <title>Comparative genomics of chytrid fungi reveal insights into the obligate biotrophic and pathogenic lifestyle of Synchytrium endobioticum.</title>
        <authorList>
            <person name="van de Vossenberg B.T.L.H."/>
            <person name="Warris S."/>
            <person name="Nguyen H.D.T."/>
            <person name="van Gent-Pelzer M.P.E."/>
            <person name="Joly D.L."/>
            <person name="van de Geest H.C."/>
            <person name="Bonants P.J.M."/>
            <person name="Smith D.S."/>
            <person name="Levesque C.A."/>
            <person name="van der Lee T.A.J."/>
        </authorList>
    </citation>
    <scope>NUCLEOTIDE SEQUENCE [LARGE SCALE GENOMIC DNA]</scope>
    <source>
        <strain evidence="5 8">LEV6574</strain>
        <strain evidence="6 7">MB42</strain>
    </source>
</reference>
<dbReference type="OrthoDB" id="346839at2759"/>
<feature type="domain" description="RRM" evidence="4">
    <location>
        <begin position="74"/>
        <end position="151"/>
    </location>
</feature>
<protein>
    <recommendedName>
        <fullName evidence="4">RRM domain-containing protein</fullName>
    </recommendedName>
</protein>
<gene>
    <name evidence="5" type="ORF">SeLEV6574_g02433</name>
    <name evidence="6" type="ORF">SeMB42_g01056</name>
</gene>
<evidence type="ECO:0000313" key="6">
    <source>
        <dbReference type="EMBL" id="TPX53015.1"/>
    </source>
</evidence>
<feature type="compositionally biased region" description="Gly residues" evidence="3">
    <location>
        <begin position="173"/>
        <end position="187"/>
    </location>
</feature>
<dbReference type="Pfam" id="PF13865">
    <property type="entry name" value="FoP_duplication"/>
    <property type="match status" value="1"/>
</dbReference>
<evidence type="ECO:0000313" key="8">
    <source>
        <dbReference type="Proteomes" id="UP000320475"/>
    </source>
</evidence>
<dbReference type="PANTHER" id="PTHR19965:SF35">
    <property type="entry name" value="RNA ANNEALING PROTEIN YRA1"/>
    <property type="match status" value="1"/>
</dbReference>
<name>A0A507D8Q3_9FUNG</name>
<sequence length="245" mass="26161">MASASTPGIDMALDDIIEKKRTPRRSFNRGTARVGGAPRTFRNKSAPYARPQRQNGGQLFVGNAQAHVARPIPKGILVNNLDFKVTQEEVAAVFSQVGPVRSAQLNYDVNGRSKGSATVTFSRPNDAYDALDRFNNVLFDNRPMKLELLVPPEALSALGATTLAMNPYGSYGGASSNGGGFRRGGGFNNSRGRGNSSRGSGFRRGGRGSGGRGGSTQQEQQPSKTQQELDAEMEEYLASGDVTMN</sequence>
<accession>A0A507D8Q3</accession>
<evidence type="ECO:0000313" key="5">
    <source>
        <dbReference type="EMBL" id="TPX47811.1"/>
    </source>
</evidence>
<evidence type="ECO:0000256" key="1">
    <source>
        <dbReference type="ARBA" id="ARBA00022884"/>
    </source>
</evidence>
<evidence type="ECO:0000313" key="7">
    <source>
        <dbReference type="Proteomes" id="UP000317494"/>
    </source>
</evidence>
<dbReference type="InterPro" id="IPR051229">
    <property type="entry name" value="ALYREF_mRNA_export"/>
</dbReference>
<feature type="region of interest" description="Disordered" evidence="3">
    <location>
        <begin position="23"/>
        <end position="55"/>
    </location>
</feature>
<dbReference type="Proteomes" id="UP000317494">
    <property type="component" value="Unassembled WGS sequence"/>
</dbReference>
<feature type="region of interest" description="Disordered" evidence="3">
    <location>
        <begin position="173"/>
        <end position="245"/>
    </location>
</feature>
<evidence type="ECO:0000256" key="3">
    <source>
        <dbReference type="SAM" id="MobiDB-lite"/>
    </source>
</evidence>
<dbReference type="STRING" id="286115.A0A507D8Q3"/>
<feature type="compositionally biased region" description="Low complexity" evidence="3">
    <location>
        <begin position="188"/>
        <end position="200"/>
    </location>
</feature>
<organism evidence="5 8">
    <name type="scientific">Synchytrium endobioticum</name>
    <dbReference type="NCBI Taxonomy" id="286115"/>
    <lineage>
        <taxon>Eukaryota</taxon>
        <taxon>Fungi</taxon>
        <taxon>Fungi incertae sedis</taxon>
        <taxon>Chytridiomycota</taxon>
        <taxon>Chytridiomycota incertae sedis</taxon>
        <taxon>Chytridiomycetes</taxon>
        <taxon>Synchytriales</taxon>
        <taxon>Synchytriaceae</taxon>
        <taxon>Synchytrium</taxon>
    </lineage>
</organism>
<dbReference type="VEuPathDB" id="FungiDB:SeMB42_g01056"/>
<dbReference type="SMART" id="SM01218">
    <property type="entry name" value="FoP_duplication"/>
    <property type="match status" value="1"/>
</dbReference>
<dbReference type="InterPro" id="IPR025715">
    <property type="entry name" value="FoP_C"/>
</dbReference>